<keyword evidence="7" id="KW-0675">Receptor</keyword>
<keyword evidence="10" id="KW-1185">Reference proteome</keyword>
<dbReference type="GO" id="GO:0050916">
    <property type="term" value="P:sensory perception of sweet taste"/>
    <property type="evidence" value="ECO:0007669"/>
    <property type="project" value="UniProtKB-ARBA"/>
</dbReference>
<dbReference type="Proteomes" id="UP000639338">
    <property type="component" value="Unassembled WGS sequence"/>
</dbReference>
<evidence type="ECO:0000256" key="6">
    <source>
        <dbReference type="ARBA" id="ARBA00023136"/>
    </source>
</evidence>
<evidence type="ECO:0000256" key="3">
    <source>
        <dbReference type="ARBA" id="ARBA00022475"/>
    </source>
</evidence>
<keyword evidence="4 8" id="KW-0812">Transmembrane</keyword>
<reference evidence="9 10" key="1">
    <citation type="submission" date="2020-08" db="EMBL/GenBank/DDBJ databases">
        <title>Aphidius gifuensis genome sequencing and assembly.</title>
        <authorList>
            <person name="Du Z."/>
        </authorList>
    </citation>
    <scope>NUCLEOTIDE SEQUENCE [LARGE SCALE GENOMIC DNA]</scope>
    <source>
        <strain evidence="9">YNYX2018</strain>
        <tissue evidence="9">Adults</tissue>
    </source>
</reference>
<comment type="caution">
    <text evidence="9">The sequence shown here is derived from an EMBL/GenBank/DDBJ whole genome shotgun (WGS) entry which is preliminary data.</text>
</comment>
<gene>
    <name evidence="9" type="ORF">HCN44_002579</name>
</gene>
<evidence type="ECO:0000256" key="5">
    <source>
        <dbReference type="ARBA" id="ARBA00022989"/>
    </source>
</evidence>
<comment type="subcellular location">
    <subcellularLocation>
        <location evidence="1">Cell membrane</location>
        <topology evidence="1">Multi-pass membrane protein</topology>
    </subcellularLocation>
</comment>
<keyword evidence="5 8" id="KW-1133">Transmembrane helix</keyword>
<evidence type="ECO:0000256" key="4">
    <source>
        <dbReference type="ARBA" id="ARBA00022692"/>
    </source>
</evidence>
<feature type="transmembrane region" description="Helical" evidence="8">
    <location>
        <begin position="98"/>
        <end position="119"/>
    </location>
</feature>
<dbReference type="PANTHER" id="PTHR21421">
    <property type="entry name" value="GUSTATORY RECEPTOR"/>
    <property type="match status" value="1"/>
</dbReference>
<comment type="similarity">
    <text evidence="2">Belongs to the insect chemoreceptor superfamily. Gustatory receptor (GR) family. Gr5a subfamily.</text>
</comment>
<evidence type="ECO:0008006" key="11">
    <source>
        <dbReference type="Google" id="ProtNLM"/>
    </source>
</evidence>
<evidence type="ECO:0000313" key="10">
    <source>
        <dbReference type="Proteomes" id="UP000639338"/>
    </source>
</evidence>
<dbReference type="InterPro" id="IPR009318">
    <property type="entry name" value="Gustatory_rcpt"/>
</dbReference>
<keyword evidence="3" id="KW-1003">Cell membrane</keyword>
<dbReference type="AlphaFoldDB" id="A0A835CWZ5"/>
<dbReference type="Pfam" id="PF06151">
    <property type="entry name" value="Trehalose_recp"/>
    <property type="match status" value="2"/>
</dbReference>
<name>A0A835CWZ5_APHGI</name>
<evidence type="ECO:0000313" key="9">
    <source>
        <dbReference type="EMBL" id="KAF7996933.1"/>
    </source>
</evidence>
<evidence type="ECO:0000256" key="8">
    <source>
        <dbReference type="SAM" id="Phobius"/>
    </source>
</evidence>
<dbReference type="PANTHER" id="PTHR21421:SF29">
    <property type="entry name" value="GUSTATORY RECEPTOR 5A FOR TREHALOSE-RELATED"/>
    <property type="match status" value="1"/>
</dbReference>
<sequence>MDGIPKSSLTLNSDVQNLITIKSVKNAKILLQNPEVIVQPRKLLSTPCQINKVHPLITEFNDPECFHRSLIPVLTFSQLFGIFPISRVSNKNPKMLNFNVKSFITFYSTIVLMAIFYLACKSTIILIQTVNKTGGCTLDTEVARINDYSKLILPIIYECPLSKFTIETDRLQRQLTSDVIELTGMKFFSITRGFILTIAGTIVTYEIILLQFSYNKRRF</sequence>
<dbReference type="GO" id="GO:0008527">
    <property type="term" value="F:taste receptor activity"/>
    <property type="evidence" value="ECO:0007669"/>
    <property type="project" value="InterPro"/>
</dbReference>
<accession>A0A835CWZ5</accession>
<dbReference type="GO" id="GO:0005886">
    <property type="term" value="C:plasma membrane"/>
    <property type="evidence" value="ECO:0007669"/>
    <property type="project" value="UniProtKB-SubCell"/>
</dbReference>
<feature type="transmembrane region" description="Helical" evidence="8">
    <location>
        <begin position="194"/>
        <end position="214"/>
    </location>
</feature>
<organism evidence="9 10">
    <name type="scientific">Aphidius gifuensis</name>
    <name type="common">Parasitoid wasp</name>
    <dbReference type="NCBI Taxonomy" id="684658"/>
    <lineage>
        <taxon>Eukaryota</taxon>
        <taxon>Metazoa</taxon>
        <taxon>Ecdysozoa</taxon>
        <taxon>Arthropoda</taxon>
        <taxon>Hexapoda</taxon>
        <taxon>Insecta</taxon>
        <taxon>Pterygota</taxon>
        <taxon>Neoptera</taxon>
        <taxon>Endopterygota</taxon>
        <taxon>Hymenoptera</taxon>
        <taxon>Apocrita</taxon>
        <taxon>Ichneumonoidea</taxon>
        <taxon>Braconidae</taxon>
        <taxon>Aphidiinae</taxon>
        <taxon>Aphidius</taxon>
    </lineage>
</organism>
<proteinExistence type="inferred from homology"/>
<keyword evidence="6 8" id="KW-0472">Membrane</keyword>
<evidence type="ECO:0000256" key="2">
    <source>
        <dbReference type="ARBA" id="ARBA00005327"/>
    </source>
</evidence>
<dbReference type="EMBL" id="JACMRX010000001">
    <property type="protein sequence ID" value="KAF7996933.1"/>
    <property type="molecule type" value="Genomic_DNA"/>
</dbReference>
<dbReference type="OrthoDB" id="5800391at2759"/>
<evidence type="ECO:0000256" key="7">
    <source>
        <dbReference type="ARBA" id="ARBA00023170"/>
    </source>
</evidence>
<protein>
    <recommendedName>
        <fullName evidence="11">Gustatory receptor</fullName>
    </recommendedName>
</protein>
<evidence type="ECO:0000256" key="1">
    <source>
        <dbReference type="ARBA" id="ARBA00004651"/>
    </source>
</evidence>